<dbReference type="AlphaFoldDB" id="A0A146JY64"/>
<dbReference type="EMBL" id="GDID01006973">
    <property type="protein sequence ID" value="JAP89633.1"/>
    <property type="molecule type" value="Transcribed_RNA"/>
</dbReference>
<reference evidence="1" key="1">
    <citation type="submission" date="2015-07" db="EMBL/GenBank/DDBJ databases">
        <title>Adaptation to a free-living lifestyle via gene acquisitions in the diplomonad Trepomonas sp. PC1.</title>
        <authorList>
            <person name="Xu F."/>
            <person name="Jerlstrom-Hultqvist J."/>
            <person name="Kolisko M."/>
            <person name="Simpson A.G.B."/>
            <person name="Roger A.J."/>
            <person name="Svard S.G."/>
            <person name="Andersson J.O."/>
        </authorList>
    </citation>
    <scope>NUCLEOTIDE SEQUENCE</scope>
    <source>
        <strain evidence="1">PC1</strain>
    </source>
</reference>
<organism evidence="1">
    <name type="scientific">Trepomonas sp. PC1</name>
    <dbReference type="NCBI Taxonomy" id="1076344"/>
    <lineage>
        <taxon>Eukaryota</taxon>
        <taxon>Metamonada</taxon>
        <taxon>Diplomonadida</taxon>
        <taxon>Hexamitidae</taxon>
        <taxon>Hexamitinae</taxon>
        <taxon>Trepomonas</taxon>
    </lineage>
</organism>
<sequence length="445" mass="52510">VRIYTIVSNQIQLIKEFRHNEDLDISEYKSYEIISFDAPGVTNLKLDAKDLVYLNAPSFECVETLEHIHFVHPPLYKLKSYKDSNFQFNNLKLKSVQFDTVPTHELLSQFLQLESLMKVMIQGQLFEVFENKLYLNDQEVPENYNFTNAQIITENSVKFESNDSEKLIIYAEPEKIQNIHTLKCKHIIFKCMPSKKFINSLIEQIPTLQRISHSQFVMDVKNKRGSYLLSSIQYNAFMALLDQDLSEVEELIIDSKLTRVQITELQKLLSSFFIKYVKLQNIQLIFAQNQLFYVDESIYYEMYVALQDINLQEVQTLRIKYHRPLINLSKLVNCKFVILEFKILQNEFDQKIIDQLCQELTMLEEIEFNDLHFQIPTNKVLKLNQLEALAEQTSQIHYLEKEVYKLNQKIQEVEGINENLIEVLKKMQVQMDSMAEIISIQKDVK</sequence>
<proteinExistence type="predicted"/>
<accession>A0A146JY64</accession>
<protein>
    <submittedName>
        <fullName evidence="1">Uncharacterized protein</fullName>
    </submittedName>
</protein>
<feature type="non-terminal residue" evidence="1">
    <location>
        <position position="1"/>
    </location>
</feature>
<evidence type="ECO:0000313" key="1">
    <source>
        <dbReference type="EMBL" id="JAP89633.1"/>
    </source>
</evidence>
<gene>
    <name evidence="1" type="ORF">TPC1_30872</name>
</gene>
<name>A0A146JY64_9EUKA</name>